<dbReference type="EMBL" id="MDZA01000069">
    <property type="protein sequence ID" value="OGX91313.1"/>
    <property type="molecule type" value="Genomic_DNA"/>
</dbReference>
<keyword evidence="2" id="KW-1185">Reference proteome</keyword>
<accession>A0A1G1TKB2</accession>
<comment type="caution">
    <text evidence="1">The sequence shown here is derived from an EMBL/GenBank/DDBJ whole genome shotgun (WGS) entry which is preliminary data.</text>
</comment>
<evidence type="ECO:0000313" key="1">
    <source>
        <dbReference type="EMBL" id="OGX91313.1"/>
    </source>
</evidence>
<name>A0A1G1TKB2_9BACT</name>
<organism evidence="1 2">
    <name type="scientific">Hymenobacter coccineus</name>
    <dbReference type="NCBI Taxonomy" id="1908235"/>
    <lineage>
        <taxon>Bacteria</taxon>
        <taxon>Pseudomonadati</taxon>
        <taxon>Bacteroidota</taxon>
        <taxon>Cytophagia</taxon>
        <taxon>Cytophagales</taxon>
        <taxon>Hymenobacteraceae</taxon>
        <taxon>Hymenobacter</taxon>
    </lineage>
</organism>
<gene>
    <name evidence="1" type="ORF">BEN49_20225</name>
</gene>
<dbReference type="Proteomes" id="UP000177506">
    <property type="component" value="Unassembled WGS sequence"/>
</dbReference>
<reference evidence="1 2" key="1">
    <citation type="submission" date="2016-08" db="EMBL/GenBank/DDBJ databases">
        <title>Hymenobacter coccineus sp. nov., Hymenobacter lapidarius sp. nov. and Hymenobacter glacialis sp. nov., isolated from Antarctic soil.</title>
        <authorList>
            <person name="Sedlacek I."/>
            <person name="Kralova S."/>
            <person name="Kyrova K."/>
            <person name="Maslanova I."/>
            <person name="Stankova E."/>
            <person name="Vrbovska V."/>
            <person name="Nemec M."/>
            <person name="Bartak M."/>
            <person name="Svec P."/>
            <person name="Busse H.-J."/>
            <person name="Pantucek R."/>
        </authorList>
    </citation>
    <scope>NUCLEOTIDE SEQUENCE [LARGE SCALE GENOMIC DNA]</scope>
    <source>
        <strain evidence="1 2">CCM 8649</strain>
    </source>
</reference>
<dbReference type="AlphaFoldDB" id="A0A1G1TKB2"/>
<proteinExistence type="predicted"/>
<sequence>MLLGLGLALAGPARGQAAAPGALVRGVTLTLDTTRYAQPAQQLTVAGEPRLYFYYRTDDQAAELRATPTGPVRSLRLLPSADYKLQDSLVRAADGSYRGTIRFRNLTATPFVQLVFVAGADSAGRPPRQQQIVSLLPLTRSSLDLRVPNSELFVGEERVVDLSTDNPGNVRVTNTWTRGQDIDYKITREGPGLRLHLLPNNPGPHALVLNLLAERPRLDADGKLTYAYPPLRQDFTVKASRLRFLSVDRKDIAFDEAGRLQGTELILDDGQSFDLHRTYRLEAQQEPGGALVAELYTRNYLTNNRVLCQLRVFNPHRQTAGYLYIKDGDVARYITNFDIAPRPHVTAVSVLHRGGDWTSNLAVGPGEIVDVRLEGESLLKGRFHVEDLLSVPSDSSVRSDNSLVYRMQVPLGVVRRRLAILEGATPTGFVLTVREAQRPHPLNFVSVSYGEGPLPVTRLSGPVLYQHSIPDVVFSFNTAAIDEATTLYGKQYLTMDVRVVDAKNNLLAQKTVDNLVICPSDPSPRAAYYQDKQCQSGPFSLNTLLARKTYELDDWSRIIITIKHNAGQYGEPGYTQLVDLVLSRRTSFDIDVSFPAGLLTRSPGDTGYGSFAGISIATLAQLSFYSPGRINHLRPYKIGAGFVALNAFNLTDNAAVKRDLGIVVLGSVTPVRTGRLTFPLYLGGGYLLTAGKPFFLLGPGIGVSL</sequence>
<evidence type="ECO:0000313" key="2">
    <source>
        <dbReference type="Proteomes" id="UP000177506"/>
    </source>
</evidence>
<protein>
    <submittedName>
        <fullName evidence="1">Uncharacterized protein</fullName>
    </submittedName>
</protein>